<proteinExistence type="predicted"/>
<dbReference type="Pfam" id="PF14884">
    <property type="entry name" value="EFF-AFF"/>
    <property type="match status" value="1"/>
</dbReference>
<dbReference type="InterPro" id="IPR043076">
    <property type="entry name" value="Fusogen_EFF/AFF_dom3"/>
</dbReference>
<reference evidence="2" key="1">
    <citation type="submission" date="2022-11" db="UniProtKB">
        <authorList>
            <consortium name="WormBaseParasite"/>
        </authorList>
    </citation>
    <scope>IDENTIFICATION</scope>
</reference>
<dbReference type="AlphaFoldDB" id="A0A914DTN1"/>
<keyword evidence="1" id="KW-1185">Reference proteome</keyword>
<dbReference type="GO" id="GO:0044291">
    <property type="term" value="C:cell-cell contact zone"/>
    <property type="evidence" value="ECO:0007669"/>
    <property type="project" value="TreeGrafter"/>
</dbReference>
<name>A0A914DTN1_9BILA</name>
<evidence type="ECO:0000313" key="1">
    <source>
        <dbReference type="Proteomes" id="UP000887540"/>
    </source>
</evidence>
<dbReference type="Proteomes" id="UP000887540">
    <property type="component" value="Unplaced"/>
</dbReference>
<dbReference type="InterPro" id="IPR029213">
    <property type="entry name" value="Fusogen_EFF/AFF"/>
</dbReference>
<organism evidence="1 2">
    <name type="scientific">Acrobeloides nanus</name>
    <dbReference type="NCBI Taxonomy" id="290746"/>
    <lineage>
        <taxon>Eukaryota</taxon>
        <taxon>Metazoa</taxon>
        <taxon>Ecdysozoa</taxon>
        <taxon>Nematoda</taxon>
        <taxon>Chromadorea</taxon>
        <taxon>Rhabditida</taxon>
        <taxon>Tylenchina</taxon>
        <taxon>Cephalobomorpha</taxon>
        <taxon>Cephaloboidea</taxon>
        <taxon>Cephalobidae</taxon>
        <taxon>Acrobeloides</taxon>
    </lineage>
</organism>
<dbReference type="PANTHER" id="PTHR37415">
    <property type="entry name" value="EFF-1A"/>
    <property type="match status" value="1"/>
</dbReference>
<protein>
    <submittedName>
        <fullName evidence="2">VWFD domain-containing protein</fullName>
    </submittedName>
</protein>
<evidence type="ECO:0000313" key="2">
    <source>
        <dbReference type="WBParaSite" id="ACRNAN_scaffold3830.g18943.t1"/>
    </source>
</evidence>
<sequence>MPPHCIRAVVTTTQPSQLNESIVNILRKQLKIGVGQTICFKIIDDQGGGGAKNPSSRSNKLHTLTLGQLEQYYSITQRYKFAIPEVTAKCICECNPEAATCRSMDYQYAACPNGNSNRMEACHRTFFDKQPITGCPTITSNSSPKLCCELKFRPYQNRTFTALKLEPASTFAILRYSAFEWSGGRWQEDDSKTIRVNLDGGTHHQYLDSEQDIEMAVNAPGKATNQLSPGMYFVENLERGSYGEIVQQPLNEITEHNFHKLGWYRIDAEDQFFVHYGNFMMDKVHHAFSEHCQDQKFQTILDASYYINHDANDSTRFNLAETLNSTMRWIKSARVVDSAERHAMITENEGSNLEVTLNAKQNEQLQFIHNASRISDFNGNIVIDRHSNAFLNITVFNASGILNGYLKEAEEIFNQYVVDSFTVYIPESMAPEKQVLVRVKPYPTNVFVKVCIRPEEGLPNSEICRFVRSMEEELVDYEVKNSWEKQVGNCPACNKFMDDFIKNLNPLEWCRFVRLVEL</sequence>
<dbReference type="PANTHER" id="PTHR37415:SF2">
    <property type="entry name" value="EFF-1A-RELATED"/>
    <property type="match status" value="1"/>
</dbReference>
<dbReference type="GO" id="GO:0000768">
    <property type="term" value="P:syncytium formation by plasma membrane fusion"/>
    <property type="evidence" value="ECO:0007669"/>
    <property type="project" value="TreeGrafter"/>
</dbReference>
<dbReference type="Gene3D" id="2.60.40.3980">
    <property type="entry name" value="Cell-cell fusogen EFF/AFF, domain 3"/>
    <property type="match status" value="1"/>
</dbReference>
<dbReference type="WBParaSite" id="ACRNAN_scaffold3830.g18943.t1">
    <property type="protein sequence ID" value="ACRNAN_scaffold3830.g18943.t1"/>
    <property type="gene ID" value="ACRNAN_scaffold3830.g18943"/>
</dbReference>
<accession>A0A914DTN1</accession>
<dbReference type="Gene3D" id="2.60.98.60">
    <property type="entry name" value="Cell-cell fusogen EFF/AFF, domain 1"/>
    <property type="match status" value="3"/>
</dbReference>